<protein>
    <recommendedName>
        <fullName evidence="1">DOMON domain-containing protein</fullName>
    </recommendedName>
</protein>
<reference evidence="2" key="1">
    <citation type="submission" date="2022-11" db="EMBL/GenBank/DDBJ databases">
        <authorList>
            <person name="Kikuchi T."/>
        </authorList>
    </citation>
    <scope>NUCLEOTIDE SEQUENCE</scope>
    <source>
        <strain evidence="2">PS1010</strain>
    </source>
</reference>
<evidence type="ECO:0000313" key="3">
    <source>
        <dbReference type="Proteomes" id="UP001152747"/>
    </source>
</evidence>
<dbReference type="EMBL" id="CANHGI010000004">
    <property type="protein sequence ID" value="CAI5449367.1"/>
    <property type="molecule type" value="Genomic_DNA"/>
</dbReference>
<organism evidence="2 3">
    <name type="scientific">Caenorhabditis angaria</name>
    <dbReference type="NCBI Taxonomy" id="860376"/>
    <lineage>
        <taxon>Eukaryota</taxon>
        <taxon>Metazoa</taxon>
        <taxon>Ecdysozoa</taxon>
        <taxon>Nematoda</taxon>
        <taxon>Chromadorea</taxon>
        <taxon>Rhabditida</taxon>
        <taxon>Rhabditina</taxon>
        <taxon>Rhabditomorpha</taxon>
        <taxon>Rhabditoidea</taxon>
        <taxon>Rhabditidae</taxon>
        <taxon>Peloderinae</taxon>
        <taxon>Caenorhabditis</taxon>
    </lineage>
</organism>
<dbReference type="PANTHER" id="PTHR36516">
    <property type="entry name" value="PROTEIN CBG04168-RELATED"/>
    <property type="match status" value="1"/>
</dbReference>
<dbReference type="OrthoDB" id="5852222at2759"/>
<name>A0A9P1N685_9PELO</name>
<accession>A0A9P1N685</accession>
<feature type="domain" description="DOMON" evidence="1">
    <location>
        <begin position="2"/>
        <end position="108"/>
    </location>
</feature>
<evidence type="ECO:0000259" key="1">
    <source>
        <dbReference type="Pfam" id="PF03351"/>
    </source>
</evidence>
<sequence length="136" mass="14793">MIASWKTVNNEIDIQFTNKQLQNNQWTAIVFGDSTSQLSMVVFENINNSVNVQTGTTNGMGNKTIDSTNQATVQFANISGNVMNSVVTLPSSFNGVDLTQCHSWRFVQAGSILNGQMGKRLTNPLTVSNVCPSKCT</sequence>
<comment type="caution">
    <text evidence="2">The sequence shown here is derived from an EMBL/GenBank/DDBJ whole genome shotgun (WGS) entry which is preliminary data.</text>
</comment>
<dbReference type="AlphaFoldDB" id="A0A9P1N685"/>
<gene>
    <name evidence="2" type="ORF">CAMP_LOCUS12004</name>
</gene>
<evidence type="ECO:0000313" key="2">
    <source>
        <dbReference type="EMBL" id="CAI5449367.1"/>
    </source>
</evidence>
<dbReference type="Pfam" id="PF03351">
    <property type="entry name" value="DOMON"/>
    <property type="match status" value="1"/>
</dbReference>
<proteinExistence type="predicted"/>
<dbReference type="Proteomes" id="UP001152747">
    <property type="component" value="Unassembled WGS sequence"/>
</dbReference>
<dbReference type="PANTHER" id="PTHR36516:SF1">
    <property type="entry name" value="DOMON DOMAIN-CONTAINING PROTEIN"/>
    <property type="match status" value="1"/>
</dbReference>
<keyword evidence="3" id="KW-1185">Reference proteome</keyword>
<dbReference type="InterPro" id="IPR005018">
    <property type="entry name" value="DOMON_domain"/>
</dbReference>